<evidence type="ECO:0000313" key="2">
    <source>
        <dbReference type="EMBL" id="MDP9922569.1"/>
    </source>
</evidence>
<evidence type="ECO:0008006" key="4">
    <source>
        <dbReference type="Google" id="ProtNLM"/>
    </source>
</evidence>
<comment type="caution">
    <text evidence="2">The sequence shown here is derived from an EMBL/GenBank/DDBJ whole genome shotgun (WGS) entry which is preliminary data.</text>
</comment>
<organism evidence="2 3">
    <name type="scientific">Variovorax boronicumulans</name>
    <dbReference type="NCBI Taxonomy" id="436515"/>
    <lineage>
        <taxon>Bacteria</taxon>
        <taxon>Pseudomonadati</taxon>
        <taxon>Pseudomonadota</taxon>
        <taxon>Betaproteobacteria</taxon>
        <taxon>Burkholderiales</taxon>
        <taxon>Comamonadaceae</taxon>
        <taxon>Variovorax</taxon>
    </lineage>
</organism>
<keyword evidence="1" id="KW-0732">Signal</keyword>
<dbReference type="EMBL" id="JAUSRR010000002">
    <property type="protein sequence ID" value="MDP9922569.1"/>
    <property type="molecule type" value="Genomic_DNA"/>
</dbReference>
<dbReference type="AlphaFoldDB" id="A0AAW8DTB4"/>
<feature type="signal peptide" evidence="1">
    <location>
        <begin position="1"/>
        <end position="31"/>
    </location>
</feature>
<evidence type="ECO:0000313" key="3">
    <source>
        <dbReference type="Proteomes" id="UP001244295"/>
    </source>
</evidence>
<protein>
    <recommendedName>
        <fullName evidence="4">Cobalt transporter</fullName>
    </recommendedName>
</protein>
<name>A0AAW8DTB4_9BURK</name>
<evidence type="ECO:0000256" key="1">
    <source>
        <dbReference type="SAM" id="SignalP"/>
    </source>
</evidence>
<dbReference type="Proteomes" id="UP001244295">
    <property type="component" value="Unassembled WGS sequence"/>
</dbReference>
<sequence>MSGQPSDKHHRMRRRLALVFLLLSVFWQAFAIAGQAAAFAGAEEIAHAALHWQEEANHDHDDGSVARDDSDESVQHVVTDGCLRTWLVWPSTSFSFAPLASARPPIADETASPSPHLAGLRRPPRLTALETRWKQKNC</sequence>
<proteinExistence type="predicted"/>
<feature type="chain" id="PRO_5043331119" description="Cobalt transporter" evidence="1">
    <location>
        <begin position="32"/>
        <end position="138"/>
    </location>
</feature>
<gene>
    <name evidence="2" type="ORF">J2W25_001584</name>
</gene>
<reference evidence="2" key="1">
    <citation type="submission" date="2023-07" db="EMBL/GenBank/DDBJ databases">
        <title>Sorghum-associated microbial communities from plants grown in Nebraska, USA.</title>
        <authorList>
            <person name="Schachtman D."/>
        </authorList>
    </citation>
    <scope>NUCLEOTIDE SEQUENCE</scope>
    <source>
        <strain evidence="2">DS2795</strain>
    </source>
</reference>
<accession>A0AAW8DTB4</accession>